<feature type="chain" id="PRO_5019113069" evidence="1">
    <location>
        <begin position="22"/>
        <end position="625"/>
    </location>
</feature>
<proteinExistence type="predicted"/>
<dbReference type="PANTHER" id="PTHR35399:SF2">
    <property type="entry name" value="DUF839 DOMAIN-CONTAINING PROTEIN"/>
    <property type="match status" value="1"/>
</dbReference>
<dbReference type="Proteomes" id="UP000285478">
    <property type="component" value="Chromosome"/>
</dbReference>
<gene>
    <name evidence="2" type="ORF">EPV75_04850</name>
</gene>
<dbReference type="AlphaFoldDB" id="A0A410H2A0"/>
<accession>A0A410H2A0</accession>
<dbReference type="KEGG" id="htr:EPV75_04850"/>
<dbReference type="RefSeq" id="WP_128384648.1">
    <property type="nucleotide sequence ID" value="NZ_CP035033.1"/>
</dbReference>
<feature type="signal peptide" evidence="1">
    <location>
        <begin position="1"/>
        <end position="21"/>
    </location>
</feature>
<name>A0A410H2A0_9GAMM</name>
<sequence>MKFKTLTLAIATVIASSAVLTGCGGDGSDGTDGTAGTDANASAVKFASIAPAVTEDEQNSIRATGSVNVAGEEQTVSYQTLIKTGDVNNGETYGVVKDYQDNVIQELDGSAYLCNGTDTGKGSGLDHFSFLQKNGKVYMVSQFECGPGAMYMNELEQASDGKLTVKADSLQFISQKDDFGGWVHCAGMTTPWNSHLGSEEYPADANPAASYPYTANSYYSEVTDKFWGGNAAMNNPYYYGWTPEVTIGTDGTPNYTKHYSMGRFAHELAYVMPDKKTVYLSDDGTNVGLFMFVADTAEDLSAGTLYAAKWVQTSSDGSSMGQAVIKWIDMGHATDADIKTIVAAKPAFSDIFATEAPQADGSCATSGFVNVNTEAGNECLQLQDVNGDTAVDAADEAIAARLETRRMAAYKGATTEFRKEEGITFNQRDNKLYIAMSEVAYGMESNEKKGVTNTTYDLGGNNDIRVEYNPCGAVYALDVATNSTIGSDYVAYSMKGLVSGTPVDYSGTALEGNTCDVDGIASPDNVTFLQGSDILVIGEDTSAHPNDMVWAYNIKDGSMERIFTGPYGSETTSPFWHKDINGFGYLTVTTQHPFGEVSGSYTRPAGVETKSEAGYIGPFDFSDVK</sequence>
<evidence type="ECO:0000313" key="3">
    <source>
        <dbReference type="Proteomes" id="UP000285478"/>
    </source>
</evidence>
<dbReference type="Pfam" id="PF05787">
    <property type="entry name" value="PhoX"/>
    <property type="match status" value="1"/>
</dbReference>
<evidence type="ECO:0000256" key="1">
    <source>
        <dbReference type="SAM" id="SignalP"/>
    </source>
</evidence>
<dbReference type="PANTHER" id="PTHR35399">
    <property type="entry name" value="SLR8030 PROTEIN"/>
    <property type="match status" value="1"/>
</dbReference>
<protein>
    <submittedName>
        <fullName evidence="2">DUF839 domain-containing protein</fullName>
    </submittedName>
</protein>
<dbReference type="EMBL" id="CP035033">
    <property type="protein sequence ID" value="QAB15047.1"/>
    <property type="molecule type" value="Genomic_DNA"/>
</dbReference>
<dbReference type="PROSITE" id="PS51257">
    <property type="entry name" value="PROKAR_LIPOPROTEIN"/>
    <property type="match status" value="1"/>
</dbReference>
<keyword evidence="3" id="KW-1185">Reference proteome</keyword>
<keyword evidence="1" id="KW-0732">Signal</keyword>
<organism evidence="2 3">
    <name type="scientific">Hydrogenovibrio thermophilus</name>
    <dbReference type="NCBI Taxonomy" id="265883"/>
    <lineage>
        <taxon>Bacteria</taxon>
        <taxon>Pseudomonadati</taxon>
        <taxon>Pseudomonadota</taxon>
        <taxon>Gammaproteobacteria</taxon>
        <taxon>Thiotrichales</taxon>
        <taxon>Piscirickettsiaceae</taxon>
        <taxon>Hydrogenovibrio</taxon>
    </lineage>
</organism>
<dbReference type="InterPro" id="IPR008557">
    <property type="entry name" value="PhoX"/>
</dbReference>
<evidence type="ECO:0000313" key="2">
    <source>
        <dbReference type="EMBL" id="QAB15047.1"/>
    </source>
</evidence>
<reference evidence="2 3" key="1">
    <citation type="journal article" date="2018" name="Environ. Microbiol.">
        <title>Genomes of ubiquitous marine and hypersaline Hydrogenovibrio, Thiomicrorhabdus and Thiomicrospira spp. encode a diversity of mechanisms to sustain chemolithoautotrophy in heterogeneous environments.</title>
        <authorList>
            <person name="Scott K.M."/>
            <person name="Williams J."/>
            <person name="Porter C.M.B."/>
            <person name="Russel S."/>
            <person name="Harmer T.L."/>
            <person name="Paul J.H."/>
            <person name="Antonen K.M."/>
            <person name="Bridges M.K."/>
            <person name="Camper G.J."/>
            <person name="Campla C.K."/>
            <person name="Casella L.G."/>
            <person name="Chase E."/>
            <person name="Conrad J.W."/>
            <person name="Cruz M.C."/>
            <person name="Dunlap D.S."/>
            <person name="Duran L."/>
            <person name="Fahsbender E.M."/>
            <person name="Goldsmith D.B."/>
            <person name="Keeley R.F."/>
            <person name="Kondoff M.R."/>
            <person name="Kussy B.I."/>
            <person name="Lane M.K."/>
            <person name="Lawler S."/>
            <person name="Leigh B.A."/>
            <person name="Lewis C."/>
            <person name="Lostal L.M."/>
            <person name="Marking D."/>
            <person name="Mancera P.A."/>
            <person name="McClenthan E.C."/>
            <person name="McIntyre E.A."/>
            <person name="Mine J.A."/>
            <person name="Modi S."/>
            <person name="Moore B.D."/>
            <person name="Morgan W.A."/>
            <person name="Nelson K.M."/>
            <person name="Nguyen K.N."/>
            <person name="Ogburn N."/>
            <person name="Parrino D.G."/>
            <person name="Pedapudi A.D."/>
            <person name="Pelham R.P."/>
            <person name="Preece A.M."/>
            <person name="Rampersad E.A."/>
            <person name="Richardson J.C."/>
            <person name="Rodgers C.M."/>
            <person name="Schaffer B.L."/>
            <person name="Sheridan N.E."/>
            <person name="Solone M.R."/>
            <person name="Staley Z.R."/>
            <person name="Tabuchi M."/>
            <person name="Waide R.J."/>
            <person name="Wanjugi P.W."/>
            <person name="Young S."/>
            <person name="Clum A."/>
            <person name="Daum C."/>
            <person name="Huntemann M."/>
            <person name="Ivanova N."/>
            <person name="Kyrpides N."/>
            <person name="Mikhailova N."/>
            <person name="Palaniappan K."/>
            <person name="Pillay M."/>
            <person name="Reddy T.B.K."/>
            <person name="Shapiro N."/>
            <person name="Stamatis D."/>
            <person name="Varghese N."/>
            <person name="Woyke T."/>
            <person name="Boden R."/>
            <person name="Freyermuth S.K."/>
            <person name="Kerfeld C.A."/>
        </authorList>
    </citation>
    <scope>NUCLEOTIDE SEQUENCE [LARGE SCALE GENOMIC DNA]</scope>
    <source>
        <strain evidence="2 3">JR-2</strain>
    </source>
</reference>